<reference evidence="1" key="1">
    <citation type="submission" date="2020-05" db="EMBL/GenBank/DDBJ databases">
        <title>Mycena genomes resolve the evolution of fungal bioluminescence.</title>
        <authorList>
            <person name="Tsai I.J."/>
        </authorList>
    </citation>
    <scope>NUCLEOTIDE SEQUENCE</scope>
    <source>
        <strain evidence="1">CCC161011</strain>
    </source>
</reference>
<dbReference type="Proteomes" id="UP000620124">
    <property type="component" value="Unassembled WGS sequence"/>
</dbReference>
<sequence>MPTADQADAHPDDFRVNAVRASEYLSVIKSIPPDSVLAFWHRLHDKTSFLQCHWAFIPSLSQYSELSLSIAILLLVGKLKQDQEIAKELHQMPCLCIIVARAWKLFILEPKERTPRAALIEVWTFFSAHTRDSEHLPHLEEFIEGVNGSLSGLAELTLIHLNRYVSRPLPVNPFALDISCLCRVLMFVIHSPDNKPFQDALHSHGVLTTFVHAASVLSERLTGRDDEY</sequence>
<name>A0A8H7CGI9_9AGAR</name>
<organism evidence="1 2">
    <name type="scientific">Mycena venus</name>
    <dbReference type="NCBI Taxonomy" id="2733690"/>
    <lineage>
        <taxon>Eukaryota</taxon>
        <taxon>Fungi</taxon>
        <taxon>Dikarya</taxon>
        <taxon>Basidiomycota</taxon>
        <taxon>Agaricomycotina</taxon>
        <taxon>Agaricomycetes</taxon>
        <taxon>Agaricomycetidae</taxon>
        <taxon>Agaricales</taxon>
        <taxon>Marasmiineae</taxon>
        <taxon>Mycenaceae</taxon>
        <taxon>Mycena</taxon>
    </lineage>
</organism>
<comment type="caution">
    <text evidence="1">The sequence shown here is derived from an EMBL/GenBank/DDBJ whole genome shotgun (WGS) entry which is preliminary data.</text>
</comment>
<dbReference type="EMBL" id="JACAZI010000024">
    <property type="protein sequence ID" value="KAF7335531.1"/>
    <property type="molecule type" value="Genomic_DNA"/>
</dbReference>
<accession>A0A8H7CGI9</accession>
<evidence type="ECO:0000313" key="2">
    <source>
        <dbReference type="Proteomes" id="UP000620124"/>
    </source>
</evidence>
<dbReference type="AlphaFoldDB" id="A0A8H7CGI9"/>
<protein>
    <submittedName>
        <fullName evidence="1">Uncharacterized protein</fullName>
    </submittedName>
</protein>
<proteinExistence type="predicted"/>
<keyword evidence="2" id="KW-1185">Reference proteome</keyword>
<evidence type="ECO:0000313" key="1">
    <source>
        <dbReference type="EMBL" id="KAF7335531.1"/>
    </source>
</evidence>
<gene>
    <name evidence="1" type="ORF">MVEN_02206900</name>
</gene>